<name>A0A2I2AB10_9LACO</name>
<reference evidence="2" key="1">
    <citation type="submission" date="2017-12" db="EMBL/GenBank/DDBJ databases">
        <authorList>
            <person name="Christensen H."/>
        </authorList>
    </citation>
    <scope>NUCLEOTIDE SEQUENCE [LARGE SCALE GENOMIC DNA]</scope>
    <source>
        <strain evidence="2">268A</strain>
    </source>
</reference>
<comment type="caution">
    <text evidence="1">The sequence shown here is derived from an EMBL/GenBank/DDBJ whole genome shotgun (WGS) entry which is preliminary data.</text>
</comment>
<gene>
    <name evidence="1" type="ORF">CYR79_05840</name>
</gene>
<evidence type="ECO:0000313" key="1">
    <source>
        <dbReference type="EMBL" id="PLA76547.1"/>
    </source>
</evidence>
<proteinExistence type="predicted"/>
<evidence type="ECO:0000313" key="2">
    <source>
        <dbReference type="Proteomes" id="UP000234579"/>
    </source>
</evidence>
<organism evidence="1 2">
    <name type="scientific">Ligilactobacillus agilis</name>
    <dbReference type="NCBI Taxonomy" id="1601"/>
    <lineage>
        <taxon>Bacteria</taxon>
        <taxon>Bacillati</taxon>
        <taxon>Bacillota</taxon>
        <taxon>Bacilli</taxon>
        <taxon>Lactobacillales</taxon>
        <taxon>Lactobacillaceae</taxon>
        <taxon>Ligilactobacillus</taxon>
    </lineage>
</organism>
<dbReference type="EMBL" id="PKGI01000028">
    <property type="protein sequence ID" value="PLA76547.1"/>
    <property type="molecule type" value="Genomic_DNA"/>
</dbReference>
<accession>A0A2I2AB10</accession>
<protein>
    <submittedName>
        <fullName evidence="1">Uncharacterized protein</fullName>
    </submittedName>
</protein>
<sequence length="177" mass="20796">MLEIKKMVNGKTYNTATSKELGYNWNGLGLDDYRYFYEGLWQRFDEELYILKQTHDRVEVTPNVTTDQAKAWAEDNLTEAEYKELFDKHKYTATIKGEKLEFDRADNLIDKLDSKKLLTRRKVFDLISSKFFIKNKTDLDEEATWVLETVVSDKFESLSEKEKLSLLEELGVNIAEN</sequence>
<dbReference type="Proteomes" id="UP000234579">
    <property type="component" value="Unassembled WGS sequence"/>
</dbReference>
<dbReference type="AlphaFoldDB" id="A0A2I2AB10"/>